<name>A0A9D1JSR2_9FIRM</name>
<organism evidence="3 4">
    <name type="scientific">Candidatus Avoscillospira avistercoris</name>
    <dbReference type="NCBI Taxonomy" id="2840707"/>
    <lineage>
        <taxon>Bacteria</taxon>
        <taxon>Bacillati</taxon>
        <taxon>Bacillota</taxon>
        <taxon>Clostridia</taxon>
        <taxon>Eubacteriales</taxon>
        <taxon>Oscillospiraceae</taxon>
        <taxon>Oscillospiraceae incertae sedis</taxon>
        <taxon>Candidatus Avoscillospira</taxon>
    </lineage>
</organism>
<dbReference type="Pfam" id="PF13690">
    <property type="entry name" value="CheX"/>
    <property type="match status" value="1"/>
</dbReference>
<feature type="domain" description="Chemotaxis phosphatase CheX-like" evidence="2">
    <location>
        <begin position="45"/>
        <end position="122"/>
    </location>
</feature>
<dbReference type="Gene3D" id="3.40.1550.10">
    <property type="entry name" value="CheC-like"/>
    <property type="match status" value="1"/>
</dbReference>
<dbReference type="InterPro" id="IPR028976">
    <property type="entry name" value="CheC-like_sf"/>
</dbReference>
<evidence type="ECO:0000256" key="1">
    <source>
        <dbReference type="ARBA" id="ARBA00022500"/>
    </source>
</evidence>
<protein>
    <submittedName>
        <fullName evidence="3">Chemotaxis protein CheX</fullName>
    </submittedName>
</protein>
<gene>
    <name evidence="3" type="ORF">IAA83_04105</name>
</gene>
<sequence>MTTQQLKELQEIIHQCMQDTTIRFAGIDLLQEETALSDNVCTVHTTLEGGCNATLVLCADTALLTRLARIIMCSDEVTEQDVQDVAIEYFNVVCGRIAAGLYQSTRISSRFTPPRFRTGAYVPETPQSGSCVLGYSSGSNENAQLMFLGLLTPEDQACRA</sequence>
<dbReference type="EMBL" id="DVJJ01000066">
    <property type="protein sequence ID" value="HIS64540.1"/>
    <property type="molecule type" value="Genomic_DNA"/>
</dbReference>
<evidence type="ECO:0000313" key="3">
    <source>
        <dbReference type="EMBL" id="HIS64540.1"/>
    </source>
</evidence>
<accession>A0A9D1JSR2</accession>
<dbReference type="GO" id="GO:0006935">
    <property type="term" value="P:chemotaxis"/>
    <property type="evidence" value="ECO:0007669"/>
    <property type="project" value="UniProtKB-KW"/>
</dbReference>
<proteinExistence type="predicted"/>
<reference evidence="3" key="1">
    <citation type="submission" date="2020-10" db="EMBL/GenBank/DDBJ databases">
        <authorList>
            <person name="Gilroy R."/>
        </authorList>
    </citation>
    <scope>NUCLEOTIDE SEQUENCE</scope>
    <source>
        <strain evidence="3">ChiBcec16-1751</strain>
    </source>
</reference>
<dbReference type="AlphaFoldDB" id="A0A9D1JSR2"/>
<keyword evidence="1" id="KW-0145">Chemotaxis</keyword>
<dbReference type="SUPFAM" id="SSF103039">
    <property type="entry name" value="CheC-like"/>
    <property type="match status" value="1"/>
</dbReference>
<evidence type="ECO:0000259" key="2">
    <source>
        <dbReference type="Pfam" id="PF13690"/>
    </source>
</evidence>
<comment type="caution">
    <text evidence="3">The sequence shown here is derived from an EMBL/GenBank/DDBJ whole genome shotgun (WGS) entry which is preliminary data.</text>
</comment>
<evidence type="ECO:0000313" key="4">
    <source>
        <dbReference type="Proteomes" id="UP000886741"/>
    </source>
</evidence>
<reference evidence="3" key="2">
    <citation type="journal article" date="2021" name="PeerJ">
        <title>Extensive microbial diversity within the chicken gut microbiome revealed by metagenomics and culture.</title>
        <authorList>
            <person name="Gilroy R."/>
            <person name="Ravi A."/>
            <person name="Getino M."/>
            <person name="Pursley I."/>
            <person name="Horton D.L."/>
            <person name="Alikhan N.F."/>
            <person name="Baker D."/>
            <person name="Gharbi K."/>
            <person name="Hall N."/>
            <person name="Watson M."/>
            <person name="Adriaenssens E.M."/>
            <person name="Foster-Nyarko E."/>
            <person name="Jarju S."/>
            <person name="Secka A."/>
            <person name="Antonio M."/>
            <person name="Oren A."/>
            <person name="Chaudhuri R.R."/>
            <person name="La Ragione R."/>
            <person name="Hildebrand F."/>
            <person name="Pallen M.J."/>
        </authorList>
    </citation>
    <scope>NUCLEOTIDE SEQUENCE</scope>
    <source>
        <strain evidence="3">ChiBcec16-1751</strain>
    </source>
</reference>
<dbReference type="Proteomes" id="UP000886741">
    <property type="component" value="Unassembled WGS sequence"/>
</dbReference>
<dbReference type="InterPro" id="IPR028051">
    <property type="entry name" value="CheX-like_dom"/>
</dbReference>